<sequence length="211" mass="23824">MGNKLEKIITNKLAATREINQQAEKLYNINNVEHMTVVASPPVHTLDKGIAMPTDGLICDYYNLVVGSSIIDSVFVKVDKKRAINGFYTEDELRDKYASLSLDAIKEIQRFPILVVPEATGYYGKASDDQYGYVGIIEKIRKDSCDIVLKCKFEEKKTIPLKKISEIALDLGIQNMDLAITELNHTHWAIKPVNLIEELTEAKIDFKNSIF</sequence>
<name>A0A134CH70_9FIRM</name>
<keyword evidence="2" id="KW-1185">Reference proteome</keyword>
<organism evidence="1 2">
    <name type="scientific">Megasphaera hutchinsoni</name>
    <dbReference type="NCBI Taxonomy" id="1588748"/>
    <lineage>
        <taxon>Bacteria</taxon>
        <taxon>Bacillati</taxon>
        <taxon>Bacillota</taxon>
        <taxon>Negativicutes</taxon>
        <taxon>Veillonellales</taxon>
        <taxon>Veillonellaceae</taxon>
        <taxon>Megasphaera</taxon>
    </lineage>
</organism>
<accession>A0A134CH70</accession>
<protein>
    <submittedName>
        <fullName evidence="1">Uncharacterized protein</fullName>
    </submittedName>
</protein>
<dbReference type="RefSeq" id="WP_062485528.1">
    <property type="nucleotide sequence ID" value="NZ_KQ960941.1"/>
</dbReference>
<dbReference type="AlphaFoldDB" id="A0A134CH70"/>
<dbReference type="EMBL" id="LSDT01000029">
    <property type="protein sequence ID" value="KXB91576.1"/>
    <property type="molecule type" value="Genomic_DNA"/>
</dbReference>
<dbReference type="Proteomes" id="UP000070160">
    <property type="component" value="Unassembled WGS sequence"/>
</dbReference>
<gene>
    <name evidence="1" type="ORF">HMPREF3182_00798</name>
</gene>
<dbReference type="STRING" id="1588748.HMPREF3182_00798"/>
<reference evidence="2" key="1">
    <citation type="submission" date="2016-01" db="EMBL/GenBank/DDBJ databases">
        <authorList>
            <person name="Mitreva M."/>
            <person name="Pepin K.H."/>
            <person name="Mihindukulasuriya K.A."/>
            <person name="Fulton R."/>
            <person name="Fronick C."/>
            <person name="O'Laughlin M."/>
            <person name="Miner T."/>
            <person name="Herter B."/>
            <person name="Rosa B.A."/>
            <person name="Cordes M."/>
            <person name="Tomlinson C."/>
            <person name="Wollam A."/>
            <person name="Palsikar V.B."/>
            <person name="Mardis E.R."/>
            <person name="Wilson R.K."/>
        </authorList>
    </citation>
    <scope>NUCLEOTIDE SEQUENCE [LARGE SCALE GENOMIC DNA]</scope>
    <source>
        <strain evidence="2">KA00182</strain>
    </source>
</reference>
<proteinExistence type="predicted"/>
<evidence type="ECO:0000313" key="1">
    <source>
        <dbReference type="EMBL" id="KXB91576.1"/>
    </source>
</evidence>
<comment type="caution">
    <text evidence="1">The sequence shown here is derived from an EMBL/GenBank/DDBJ whole genome shotgun (WGS) entry which is preliminary data.</text>
</comment>
<evidence type="ECO:0000313" key="2">
    <source>
        <dbReference type="Proteomes" id="UP000070160"/>
    </source>
</evidence>